<evidence type="ECO:0000313" key="1">
    <source>
        <dbReference type="EMBL" id="GES18074.1"/>
    </source>
</evidence>
<protein>
    <submittedName>
        <fullName evidence="1">Uncharacterized protein</fullName>
    </submittedName>
</protein>
<keyword evidence="2" id="KW-1185">Reference proteome</keyword>
<accession>A0A5M3XAB6</accession>
<evidence type="ECO:0000313" key="2">
    <source>
        <dbReference type="Proteomes" id="UP000377595"/>
    </source>
</evidence>
<gene>
    <name evidence="1" type="ORF">Aple_009690</name>
</gene>
<dbReference type="EMBL" id="BLAF01000006">
    <property type="protein sequence ID" value="GES18074.1"/>
    <property type="molecule type" value="Genomic_DNA"/>
</dbReference>
<comment type="caution">
    <text evidence="1">The sequence shown here is derived from an EMBL/GenBank/DDBJ whole genome shotgun (WGS) entry which is preliminary data.</text>
</comment>
<reference evidence="1 2" key="1">
    <citation type="submission" date="2019-10" db="EMBL/GenBank/DDBJ databases">
        <title>Whole genome shotgun sequence of Acrocarpospora pleiomorpha NBRC 16267.</title>
        <authorList>
            <person name="Ichikawa N."/>
            <person name="Kimura A."/>
            <person name="Kitahashi Y."/>
            <person name="Komaki H."/>
            <person name="Oguchi A."/>
        </authorList>
    </citation>
    <scope>NUCLEOTIDE SEQUENCE [LARGE SCALE GENOMIC DNA]</scope>
    <source>
        <strain evidence="1 2">NBRC 16267</strain>
    </source>
</reference>
<sequence>MSGLGATAGFGGLAEVPKERPPAVAQGAVVDQELFRTQFLKAVDKTENGARSLELILKVRNMGEQTKSVGLVPEPGPKVNRHGGFATTLLRVTPPIEADNSPQAYVLGYGVQSGQLHPGITHTVVVRYDLKPGAAPPAQITIDVGGFVLDTVSRRDQRELWQIKPKRELPQGAGQEGDPVEPAVIAQVTLPVRPEEG</sequence>
<dbReference type="AlphaFoldDB" id="A0A5M3XAB6"/>
<name>A0A5M3XAB6_9ACTN</name>
<proteinExistence type="predicted"/>
<dbReference type="Proteomes" id="UP000377595">
    <property type="component" value="Unassembled WGS sequence"/>
</dbReference>
<organism evidence="1 2">
    <name type="scientific">Acrocarpospora pleiomorpha</name>
    <dbReference type="NCBI Taxonomy" id="90975"/>
    <lineage>
        <taxon>Bacteria</taxon>
        <taxon>Bacillati</taxon>
        <taxon>Actinomycetota</taxon>
        <taxon>Actinomycetes</taxon>
        <taxon>Streptosporangiales</taxon>
        <taxon>Streptosporangiaceae</taxon>
        <taxon>Acrocarpospora</taxon>
    </lineage>
</organism>